<accession>A0A8A5UFZ5</accession>
<reference evidence="1 2" key="1">
    <citation type="submission" date="2020-10" db="EMBL/GenBank/DDBJ databases">
        <title>Trueperella pecoris sp. nov. isolated from bovine and porcine specimens.</title>
        <authorList>
            <person name="Schoenecker L."/>
            <person name="Schnydrig P."/>
            <person name="Brodard I."/>
            <person name="Thomann A."/>
            <person name="Hemphill A."/>
            <person name="Rodriguez-Campos S."/>
            <person name="Perreten V."/>
            <person name="Jores J."/>
            <person name="Kittl S."/>
        </authorList>
    </citation>
    <scope>NUCLEOTIDE SEQUENCE [LARGE SCALE GENOMIC DNA]</scope>
    <source>
        <strain evidence="1 2">15A0121</strain>
    </source>
</reference>
<dbReference type="InterPro" id="IPR002589">
    <property type="entry name" value="Macro_dom"/>
</dbReference>
<sequence length="169" mass="17905">MRAVHADITTLPVDAVVNAANSSLLGGGGVDGAIHRASGPELLEACREIRRVDYPSGLPVGEAVITPGFRLPAAHVIHTVGPNWHRGQKDPRLLAKAFRSCAELATRQGLTTLAYPAISAGVYGWDMAEVARIATAELAGFPHLEVTFALTSDAVRQLWADHIRLVEGG</sequence>
<protein>
    <submittedName>
        <fullName evidence="1">Macro domain-containing protein</fullName>
    </submittedName>
</protein>
<dbReference type="AlphaFoldDB" id="A0A7M1QXB2"/>
<name>A0A7M1QXB2_9ACTO</name>
<keyword evidence="2" id="KW-1185">Reference proteome</keyword>
<evidence type="ECO:0000313" key="2">
    <source>
        <dbReference type="Proteomes" id="UP000595053"/>
    </source>
</evidence>
<proteinExistence type="predicted"/>
<dbReference type="Pfam" id="PF01661">
    <property type="entry name" value="Macro"/>
    <property type="match status" value="1"/>
</dbReference>
<dbReference type="Gene3D" id="3.40.220.10">
    <property type="entry name" value="Leucine Aminopeptidase, subunit E, domain 1"/>
    <property type="match status" value="1"/>
</dbReference>
<dbReference type="SUPFAM" id="SSF52949">
    <property type="entry name" value="Macro domain-like"/>
    <property type="match status" value="1"/>
</dbReference>
<gene>
    <name evidence="1" type="ORF">INS88_00840</name>
</gene>
<dbReference type="RefSeq" id="WP_197551284.1">
    <property type="nucleotide sequence ID" value="NZ_CP063213.1"/>
</dbReference>
<evidence type="ECO:0000313" key="1">
    <source>
        <dbReference type="EMBL" id="QOR45817.1"/>
    </source>
</evidence>
<dbReference type="PROSITE" id="PS51154">
    <property type="entry name" value="MACRO"/>
    <property type="match status" value="1"/>
</dbReference>
<accession>A0A7M1QXB2</accession>
<dbReference type="InterPro" id="IPR043472">
    <property type="entry name" value="Macro_dom-like"/>
</dbReference>
<organism evidence="1 2">
    <name type="scientific">Trueperella pecoris</name>
    <dbReference type="NCBI Taxonomy" id="2733571"/>
    <lineage>
        <taxon>Bacteria</taxon>
        <taxon>Bacillati</taxon>
        <taxon>Actinomycetota</taxon>
        <taxon>Actinomycetes</taxon>
        <taxon>Actinomycetales</taxon>
        <taxon>Actinomycetaceae</taxon>
        <taxon>Trueperella</taxon>
    </lineage>
</organism>
<dbReference type="EMBL" id="CP063213">
    <property type="protein sequence ID" value="QOR45817.1"/>
    <property type="molecule type" value="Genomic_DNA"/>
</dbReference>
<dbReference type="SMART" id="SM00506">
    <property type="entry name" value="A1pp"/>
    <property type="match status" value="1"/>
</dbReference>
<dbReference type="Proteomes" id="UP000595053">
    <property type="component" value="Chromosome"/>
</dbReference>
<dbReference type="PANTHER" id="PTHR11106:SF27">
    <property type="entry name" value="MACRO DOMAIN-CONTAINING PROTEIN"/>
    <property type="match status" value="1"/>
</dbReference>
<dbReference type="PANTHER" id="PTHR11106">
    <property type="entry name" value="GANGLIOSIDE INDUCED DIFFERENTIATION ASSOCIATED PROTEIN 2-RELATED"/>
    <property type="match status" value="1"/>
</dbReference>